<evidence type="ECO:0000313" key="2">
    <source>
        <dbReference type="EMBL" id="CAI5447271.1"/>
    </source>
</evidence>
<keyword evidence="3" id="KW-1185">Reference proteome</keyword>
<protein>
    <recommendedName>
        <fullName evidence="4">DUF38 domain-containing protein</fullName>
    </recommendedName>
</protein>
<sequence length="145" mass="16844">MSKLFLILLIFLAQKSVAQSDDPQNLANSLAHKLYQATAEKNHKMLKDIINFPLETYVSEKCAREWKNAPNSTISFDKWIELVEKIPDNENPKFTHETIQGATWQIENSEQILRYESVVYGMVSEFQAKIFDGNWKIFRDTVVEC</sequence>
<proteinExistence type="predicted"/>
<evidence type="ECO:0000256" key="1">
    <source>
        <dbReference type="SAM" id="SignalP"/>
    </source>
</evidence>
<feature type="signal peptide" evidence="1">
    <location>
        <begin position="1"/>
        <end position="20"/>
    </location>
</feature>
<name>A0A9P1ILI3_9PELO</name>
<reference evidence="2" key="1">
    <citation type="submission" date="2022-11" db="EMBL/GenBank/DDBJ databases">
        <authorList>
            <person name="Kikuchi T."/>
        </authorList>
    </citation>
    <scope>NUCLEOTIDE SEQUENCE</scope>
    <source>
        <strain evidence="2">PS1010</strain>
    </source>
</reference>
<evidence type="ECO:0008006" key="4">
    <source>
        <dbReference type="Google" id="ProtNLM"/>
    </source>
</evidence>
<dbReference type="EMBL" id="CANHGI010000004">
    <property type="protein sequence ID" value="CAI5447271.1"/>
    <property type="molecule type" value="Genomic_DNA"/>
</dbReference>
<dbReference type="Proteomes" id="UP001152747">
    <property type="component" value="Unassembled WGS sequence"/>
</dbReference>
<feature type="chain" id="PRO_5040490945" description="DUF38 domain-containing protein" evidence="1">
    <location>
        <begin position="21"/>
        <end position="145"/>
    </location>
</feature>
<evidence type="ECO:0000313" key="3">
    <source>
        <dbReference type="Proteomes" id="UP001152747"/>
    </source>
</evidence>
<comment type="caution">
    <text evidence="2">The sequence shown here is derived from an EMBL/GenBank/DDBJ whole genome shotgun (WGS) entry which is preliminary data.</text>
</comment>
<accession>A0A9P1ILI3</accession>
<organism evidence="2 3">
    <name type="scientific">Caenorhabditis angaria</name>
    <dbReference type="NCBI Taxonomy" id="860376"/>
    <lineage>
        <taxon>Eukaryota</taxon>
        <taxon>Metazoa</taxon>
        <taxon>Ecdysozoa</taxon>
        <taxon>Nematoda</taxon>
        <taxon>Chromadorea</taxon>
        <taxon>Rhabditida</taxon>
        <taxon>Rhabditina</taxon>
        <taxon>Rhabditomorpha</taxon>
        <taxon>Rhabditoidea</taxon>
        <taxon>Rhabditidae</taxon>
        <taxon>Peloderinae</taxon>
        <taxon>Caenorhabditis</taxon>
    </lineage>
</organism>
<dbReference type="AlphaFoldDB" id="A0A9P1ILI3"/>
<gene>
    <name evidence="2" type="ORF">CAMP_LOCUS9908</name>
</gene>
<keyword evidence="1" id="KW-0732">Signal</keyword>